<dbReference type="GO" id="GO:0003723">
    <property type="term" value="F:RNA binding"/>
    <property type="evidence" value="ECO:0007669"/>
    <property type="project" value="UniProtKB-UniRule"/>
</dbReference>
<dbReference type="InterPro" id="IPR014720">
    <property type="entry name" value="dsRBD_dom"/>
</dbReference>
<evidence type="ECO:0000259" key="5">
    <source>
        <dbReference type="PROSITE" id="PS50142"/>
    </source>
</evidence>
<keyword evidence="7" id="KW-1185">Reference proteome</keyword>
<dbReference type="GO" id="GO:0006396">
    <property type="term" value="P:RNA processing"/>
    <property type="evidence" value="ECO:0007669"/>
    <property type="project" value="InterPro"/>
</dbReference>
<dbReference type="AlphaFoldDB" id="G8YC40"/>
<evidence type="ECO:0000313" key="6">
    <source>
        <dbReference type="EMBL" id="CCE82521.1"/>
    </source>
</evidence>
<feature type="domain" description="RNase III" evidence="5">
    <location>
        <begin position="124"/>
        <end position="274"/>
    </location>
</feature>
<dbReference type="Gene3D" id="1.10.1520.10">
    <property type="entry name" value="Ribonuclease III domain"/>
    <property type="match status" value="1"/>
</dbReference>
<dbReference type="EMBL" id="FO082050">
    <property type="protein sequence ID" value="CCE82521.1"/>
    <property type="molecule type" value="Genomic_DNA"/>
</dbReference>
<dbReference type="OrthoDB" id="4087411at2759"/>
<name>G8YC40_PICSO</name>
<sequence>MALTKDLLTWCDDLHQVKGNISQLQATLNHVLNKAPSIEEYKQISTYLEEAGNRDSKSIVDKTRNFLMTSQLKVAVRMKFLYEQGMLPFLLALSQINFKSSKADKFVGYLIDYTPPKDIGTTLSKALKQRISSHKKVDVSTYPPTLPPIGNEHLLRVVLTDKSFRQPSDFLESVDAADFSRSHNAKLGLRGCCLLELLLTELLDSNVPSIHEDDLYYLRNKLLSPLVLTKLALGYNLTDNFQHHCSNEISAKDKMKILGNVFLAYVGGLAADGYSMEEIKLWVKELFDPIFQDISASYQPLKPFSKIALIELEFLFKQVTSLYAVSPQHTELNFENLETNPFVVKLVVDGQTLGIGTSSSSVEEAKEKAATEALMSKDKVDELLKTLIKSYQTRSSDASSSQSSDEDDDVPYSPSYDDYEPPESNTNSTSESTIPNKPQPYGIPPPLSATPAHSLAFNTIESGPVDTNAKNHLYAILGSNHLTPTYQYNKVGHEFHVTISVSSMVIGSSHDTNKKIASQKAAMNALANSSIWTQLGILPSQK</sequence>
<evidence type="ECO:0000259" key="4">
    <source>
        <dbReference type="PROSITE" id="PS50137"/>
    </source>
</evidence>
<dbReference type="PROSITE" id="PS50142">
    <property type="entry name" value="RNASE_3_2"/>
    <property type="match status" value="1"/>
</dbReference>
<dbReference type="Gene3D" id="3.30.160.20">
    <property type="match status" value="2"/>
</dbReference>
<dbReference type="Pfam" id="PF00035">
    <property type="entry name" value="dsrm"/>
    <property type="match status" value="1"/>
</dbReference>
<evidence type="ECO:0000256" key="1">
    <source>
        <dbReference type="ARBA" id="ARBA00022884"/>
    </source>
</evidence>
<dbReference type="PROSITE" id="PS50137">
    <property type="entry name" value="DS_RBD"/>
    <property type="match status" value="1"/>
</dbReference>
<dbReference type="InterPro" id="IPR040540">
    <property type="entry name" value="RNase_3_N"/>
</dbReference>
<dbReference type="GO" id="GO:0004525">
    <property type="term" value="F:ribonuclease III activity"/>
    <property type="evidence" value="ECO:0007669"/>
    <property type="project" value="InterPro"/>
</dbReference>
<dbReference type="InParanoid" id="G8YC40"/>
<dbReference type="InterPro" id="IPR000999">
    <property type="entry name" value="RNase_III_dom"/>
</dbReference>
<proteinExistence type="predicted"/>
<gene>
    <name evidence="6" type="primary">Piso0_002251</name>
    <name evidence="6" type="ORF">GNLVRS01_PISO0J07951g</name>
</gene>
<evidence type="ECO:0000256" key="3">
    <source>
        <dbReference type="SAM" id="MobiDB-lite"/>
    </source>
</evidence>
<dbReference type="InterPro" id="IPR036389">
    <property type="entry name" value="RNase_III_sf"/>
</dbReference>
<keyword evidence="1 2" id="KW-0694">RNA-binding</keyword>
<reference evidence="6 7" key="1">
    <citation type="journal article" date="2012" name="G3 (Bethesda)">
        <title>Pichia sorbitophila, an interspecies yeast hybrid reveals early steps of genome resolution following polyploidization.</title>
        <authorList>
            <person name="Leh Louis V."/>
            <person name="Despons L."/>
            <person name="Friedrich A."/>
            <person name="Martin T."/>
            <person name="Durrens P."/>
            <person name="Casaregola S."/>
            <person name="Neuveglise C."/>
            <person name="Fairhead C."/>
            <person name="Marck C."/>
            <person name="Cruz J.A."/>
            <person name="Straub M.L."/>
            <person name="Kugler V."/>
            <person name="Sacerdot C."/>
            <person name="Uzunov Z."/>
            <person name="Thierry A."/>
            <person name="Weiss S."/>
            <person name="Bleykasten C."/>
            <person name="De Montigny J."/>
            <person name="Jacques N."/>
            <person name="Jung P."/>
            <person name="Lemaire M."/>
            <person name="Mallet S."/>
            <person name="Morel G."/>
            <person name="Richard G.F."/>
            <person name="Sarkar A."/>
            <person name="Savel G."/>
            <person name="Schacherer J."/>
            <person name="Seret M.L."/>
            <person name="Talla E."/>
            <person name="Samson G."/>
            <person name="Jubin C."/>
            <person name="Poulain J."/>
            <person name="Vacherie B."/>
            <person name="Barbe V."/>
            <person name="Pelletier E."/>
            <person name="Sherman D.J."/>
            <person name="Westhof E."/>
            <person name="Weissenbach J."/>
            <person name="Baret P.V."/>
            <person name="Wincker P."/>
            <person name="Gaillardin C."/>
            <person name="Dujon B."/>
            <person name="Souciet J.L."/>
        </authorList>
    </citation>
    <scope>NUCLEOTIDE SEQUENCE [LARGE SCALE GENOMIC DNA]</scope>
    <source>
        <strain evidence="7">ATCC MYA-4447 / BCRC 22081 / CBS 7064 / NBRC 10061 / NRRL Y-12695</strain>
    </source>
</reference>
<dbReference type="SUPFAM" id="SSF54768">
    <property type="entry name" value="dsRNA-binding domain-like"/>
    <property type="match status" value="2"/>
</dbReference>
<evidence type="ECO:0000256" key="2">
    <source>
        <dbReference type="PROSITE-ProRule" id="PRU00266"/>
    </source>
</evidence>
<evidence type="ECO:0000313" key="7">
    <source>
        <dbReference type="Proteomes" id="UP000005222"/>
    </source>
</evidence>
<protein>
    <submittedName>
        <fullName evidence="6">Piso0_002251 protein</fullName>
    </submittedName>
</protein>
<dbReference type="Proteomes" id="UP000005222">
    <property type="component" value="Chromosome J"/>
</dbReference>
<organism evidence="6 7">
    <name type="scientific">Pichia sorbitophila (strain ATCC MYA-4447 / BCRC 22081 / CBS 7064 / NBRC 10061 / NRRL Y-12695)</name>
    <name type="common">Hybrid yeast</name>
    <dbReference type="NCBI Taxonomy" id="559304"/>
    <lineage>
        <taxon>Eukaryota</taxon>
        <taxon>Fungi</taxon>
        <taxon>Dikarya</taxon>
        <taxon>Ascomycota</taxon>
        <taxon>Saccharomycotina</taxon>
        <taxon>Pichiomycetes</taxon>
        <taxon>Debaryomycetaceae</taxon>
        <taxon>Millerozyma</taxon>
    </lineage>
</organism>
<dbReference type="STRING" id="559304.G8YC40"/>
<dbReference type="SUPFAM" id="SSF69065">
    <property type="entry name" value="RNase III domain-like"/>
    <property type="match status" value="1"/>
</dbReference>
<dbReference type="eggNOG" id="KOG1817">
    <property type="taxonomic scope" value="Eukaryota"/>
</dbReference>
<feature type="compositionally biased region" description="Low complexity" evidence="3">
    <location>
        <begin position="411"/>
        <end position="436"/>
    </location>
</feature>
<dbReference type="Pfam" id="PF18497">
    <property type="entry name" value="RNase_3_N"/>
    <property type="match status" value="1"/>
</dbReference>
<feature type="region of interest" description="Disordered" evidence="3">
    <location>
        <begin position="394"/>
        <end position="448"/>
    </location>
</feature>
<dbReference type="HOGENOM" id="CLU_026303_0_0_1"/>
<accession>G8YC40</accession>
<dbReference type="SMART" id="SM00358">
    <property type="entry name" value="DSRM"/>
    <property type="match status" value="2"/>
</dbReference>
<feature type="compositionally biased region" description="Pro residues" evidence="3">
    <location>
        <begin position="437"/>
        <end position="448"/>
    </location>
</feature>
<dbReference type="SMART" id="SM00535">
    <property type="entry name" value="RIBOc"/>
    <property type="match status" value="1"/>
</dbReference>
<feature type="domain" description="DRBM" evidence="4">
    <location>
        <begin position="468"/>
        <end position="526"/>
    </location>
</feature>
<dbReference type="OMA" id="HINFKSA"/>